<keyword evidence="2" id="KW-1185">Reference proteome</keyword>
<organism evidence="1 2">
    <name type="scientific">Hibiscus sabdariffa</name>
    <name type="common">roselle</name>
    <dbReference type="NCBI Taxonomy" id="183260"/>
    <lineage>
        <taxon>Eukaryota</taxon>
        <taxon>Viridiplantae</taxon>
        <taxon>Streptophyta</taxon>
        <taxon>Embryophyta</taxon>
        <taxon>Tracheophyta</taxon>
        <taxon>Spermatophyta</taxon>
        <taxon>Magnoliopsida</taxon>
        <taxon>eudicotyledons</taxon>
        <taxon>Gunneridae</taxon>
        <taxon>Pentapetalae</taxon>
        <taxon>rosids</taxon>
        <taxon>malvids</taxon>
        <taxon>Malvales</taxon>
        <taxon>Malvaceae</taxon>
        <taxon>Malvoideae</taxon>
        <taxon>Hibiscus</taxon>
    </lineage>
</organism>
<proteinExistence type="predicted"/>
<evidence type="ECO:0000313" key="2">
    <source>
        <dbReference type="Proteomes" id="UP001396334"/>
    </source>
</evidence>
<name>A0ABR2SFY8_9ROSI</name>
<gene>
    <name evidence="1" type="ORF">V6N11_004049</name>
</gene>
<dbReference type="Proteomes" id="UP001396334">
    <property type="component" value="Unassembled WGS sequence"/>
</dbReference>
<dbReference type="EMBL" id="JBBPBN010000015">
    <property type="protein sequence ID" value="KAK9023854.1"/>
    <property type="molecule type" value="Genomic_DNA"/>
</dbReference>
<sequence>MNASSILDFEASADLARPRLVKIRKQLNSNNLKSSDSLETRVGPGFNRFRPVSSVPGTIPSYGSNLSGNLDFRGRSCGGNEEFENREELWFRLSKFSFEAS</sequence>
<evidence type="ECO:0000313" key="1">
    <source>
        <dbReference type="EMBL" id="KAK9023854.1"/>
    </source>
</evidence>
<accession>A0ABR2SFY8</accession>
<comment type="caution">
    <text evidence="1">The sequence shown here is derived from an EMBL/GenBank/DDBJ whole genome shotgun (WGS) entry which is preliminary data.</text>
</comment>
<reference evidence="1 2" key="1">
    <citation type="journal article" date="2024" name="G3 (Bethesda)">
        <title>Genome assembly of Hibiscus sabdariffa L. provides insights into metabolisms of medicinal natural products.</title>
        <authorList>
            <person name="Kim T."/>
        </authorList>
    </citation>
    <scope>NUCLEOTIDE SEQUENCE [LARGE SCALE GENOMIC DNA]</scope>
    <source>
        <strain evidence="1">TK-2024</strain>
        <tissue evidence="1">Old leaves</tissue>
    </source>
</reference>
<protein>
    <submittedName>
        <fullName evidence="1">Uncharacterized protein</fullName>
    </submittedName>
</protein>